<dbReference type="Pfam" id="PF17921">
    <property type="entry name" value="Integrase_H2C2"/>
    <property type="match status" value="1"/>
</dbReference>
<reference evidence="3" key="1">
    <citation type="submission" date="2015-11" db="EMBL/GenBank/DDBJ databases">
        <title>De novo transcriptome assembly of four potential Pierce s Disease insect vectors from Arizona vineyards.</title>
        <authorList>
            <person name="Tassone E.E."/>
        </authorList>
    </citation>
    <scope>NUCLEOTIDE SEQUENCE</scope>
</reference>
<feature type="domain" description="Integrase zinc-binding" evidence="2">
    <location>
        <begin position="224"/>
        <end position="276"/>
    </location>
</feature>
<proteinExistence type="predicted"/>
<evidence type="ECO:0000259" key="2">
    <source>
        <dbReference type="Pfam" id="PF17921"/>
    </source>
</evidence>
<feature type="non-terminal residue" evidence="3">
    <location>
        <position position="331"/>
    </location>
</feature>
<feature type="compositionally biased region" description="Low complexity" evidence="1">
    <location>
        <begin position="132"/>
        <end position="143"/>
    </location>
</feature>
<sequence length="331" mass="37302">MEVQGDHSLLVVSLENCITSDTSCDLGKTNSCVYTAAMSTGSCGHEPSVVQLATPVQCISQTLPRIQHQHLTQLQPIQYSQTISYEPSQQLQQHTLYQPMTVTTPPLHHYPSSTPYLNNPSLPLLATSPSYPAPVSASTPAPVLDDLSAVDPGEDTPPKSEPTYPAEGFDYFLEIQNLLISEQYPPGVSENYKKCLKKRAQNYLMHDGKLYHNRKQPKEVIMRKDQQEDMLSDIHVVKETGIHLGVKKMFNKLHMKYFWRGMYTDVVSFVKKCDKCSDQLEPVGGRRSAKRMEEEQEESEDSEDVEDPAPYTPPVHSAVRVWKKVEVQMHG</sequence>
<evidence type="ECO:0000256" key="1">
    <source>
        <dbReference type="SAM" id="MobiDB-lite"/>
    </source>
</evidence>
<name>A0A1B6FKU2_9HEMI</name>
<accession>A0A1B6FKU2</accession>
<dbReference type="FunFam" id="1.10.340.70:FF:000001">
    <property type="entry name" value="Retrovirus-related Pol polyprotein from transposon gypsy-like Protein"/>
    <property type="match status" value="1"/>
</dbReference>
<dbReference type="PANTHER" id="PTHR43138">
    <property type="entry name" value="ACETYLTRANSFERASE, GNAT FAMILY"/>
    <property type="match status" value="1"/>
</dbReference>
<organism evidence="3">
    <name type="scientific">Cuerna arida</name>
    <dbReference type="NCBI Taxonomy" id="1464854"/>
    <lineage>
        <taxon>Eukaryota</taxon>
        <taxon>Metazoa</taxon>
        <taxon>Ecdysozoa</taxon>
        <taxon>Arthropoda</taxon>
        <taxon>Hexapoda</taxon>
        <taxon>Insecta</taxon>
        <taxon>Pterygota</taxon>
        <taxon>Neoptera</taxon>
        <taxon>Paraneoptera</taxon>
        <taxon>Hemiptera</taxon>
        <taxon>Auchenorrhyncha</taxon>
        <taxon>Membracoidea</taxon>
        <taxon>Cicadellidae</taxon>
        <taxon>Cicadellinae</taxon>
        <taxon>Proconiini</taxon>
        <taxon>Cuerna</taxon>
    </lineage>
</organism>
<dbReference type="AlphaFoldDB" id="A0A1B6FKU2"/>
<protein>
    <recommendedName>
        <fullName evidence="2">Integrase zinc-binding domain-containing protein</fullName>
    </recommendedName>
</protein>
<evidence type="ECO:0000313" key="3">
    <source>
        <dbReference type="EMBL" id="JAS50794.1"/>
    </source>
</evidence>
<dbReference type="InterPro" id="IPR041588">
    <property type="entry name" value="Integrase_H2C2"/>
</dbReference>
<feature type="region of interest" description="Disordered" evidence="1">
    <location>
        <begin position="280"/>
        <end position="314"/>
    </location>
</feature>
<dbReference type="GO" id="GO:0005634">
    <property type="term" value="C:nucleus"/>
    <property type="evidence" value="ECO:0007669"/>
    <property type="project" value="TreeGrafter"/>
</dbReference>
<dbReference type="InterPro" id="IPR052742">
    <property type="entry name" value="Mito_N-acetyltransferase"/>
</dbReference>
<feature type="region of interest" description="Disordered" evidence="1">
    <location>
        <begin position="132"/>
        <end position="163"/>
    </location>
</feature>
<dbReference type="PANTHER" id="PTHR43138:SF1">
    <property type="entry name" value="N-ACETYLTRANSFERASE ACA1"/>
    <property type="match status" value="1"/>
</dbReference>
<feature type="compositionally biased region" description="Acidic residues" evidence="1">
    <location>
        <begin position="294"/>
        <end position="307"/>
    </location>
</feature>
<dbReference type="EMBL" id="GECZ01018975">
    <property type="protein sequence ID" value="JAS50794.1"/>
    <property type="molecule type" value="Transcribed_RNA"/>
</dbReference>
<gene>
    <name evidence="3" type="ORF">g.44429</name>
</gene>
<dbReference type="Gene3D" id="1.10.340.70">
    <property type="match status" value="1"/>
</dbReference>